<proteinExistence type="predicted"/>
<keyword evidence="1" id="KW-0812">Transmembrane</keyword>
<evidence type="ECO:0000313" key="3">
    <source>
        <dbReference type="Proteomes" id="UP000261905"/>
    </source>
</evidence>
<dbReference type="EMBL" id="QUBQ01000001">
    <property type="protein sequence ID" value="REK77026.1"/>
    <property type="molecule type" value="Genomic_DNA"/>
</dbReference>
<dbReference type="RefSeq" id="WP_116044351.1">
    <property type="nucleotide sequence ID" value="NZ_QUBQ01000001.1"/>
</dbReference>
<dbReference type="Proteomes" id="UP000261905">
    <property type="component" value="Unassembled WGS sequence"/>
</dbReference>
<feature type="transmembrane region" description="Helical" evidence="1">
    <location>
        <begin position="12"/>
        <end position="35"/>
    </location>
</feature>
<comment type="caution">
    <text evidence="2">The sequence shown here is derived from an EMBL/GenBank/DDBJ whole genome shotgun (WGS) entry which is preliminary data.</text>
</comment>
<keyword evidence="1" id="KW-1133">Transmembrane helix</keyword>
<accession>A0A371PLE4</accession>
<sequence>MQEDQPYVIKRPTFNYTPILFLFMALSLTIMLATMNRYHSWNVATIFFVTSIVLYLVGFITLVLQKIKLKPSHIQFLENGIALYNRGIQPHEIKKIVIQGYFNPSVGIVPKGKRFVPAYLSFAFRDHDEGFKALKAWADQHQIEVKAGQYYTLV</sequence>
<evidence type="ECO:0000313" key="2">
    <source>
        <dbReference type="EMBL" id="REK77026.1"/>
    </source>
</evidence>
<name>A0A371PLE4_9BACL</name>
<feature type="transmembrane region" description="Helical" evidence="1">
    <location>
        <begin position="41"/>
        <end position="64"/>
    </location>
</feature>
<reference evidence="2 3" key="1">
    <citation type="submission" date="2018-08" db="EMBL/GenBank/DDBJ databases">
        <title>Paenibacillus sp. M4BSY-1, whole genome shotgun sequence.</title>
        <authorList>
            <person name="Tuo L."/>
        </authorList>
    </citation>
    <scope>NUCLEOTIDE SEQUENCE [LARGE SCALE GENOMIC DNA]</scope>
    <source>
        <strain evidence="2 3">M4BSY-1</strain>
    </source>
</reference>
<keyword evidence="3" id="KW-1185">Reference proteome</keyword>
<protein>
    <submittedName>
        <fullName evidence="2">Uncharacterized protein</fullName>
    </submittedName>
</protein>
<dbReference type="OrthoDB" id="2666190at2"/>
<dbReference type="AlphaFoldDB" id="A0A371PLE4"/>
<keyword evidence="1" id="KW-0472">Membrane</keyword>
<organism evidence="2 3">
    <name type="scientific">Paenibacillus paeoniae</name>
    <dbReference type="NCBI Taxonomy" id="2292705"/>
    <lineage>
        <taxon>Bacteria</taxon>
        <taxon>Bacillati</taxon>
        <taxon>Bacillota</taxon>
        <taxon>Bacilli</taxon>
        <taxon>Bacillales</taxon>
        <taxon>Paenibacillaceae</taxon>
        <taxon>Paenibacillus</taxon>
    </lineage>
</organism>
<gene>
    <name evidence="2" type="ORF">DX130_08450</name>
</gene>
<evidence type="ECO:0000256" key="1">
    <source>
        <dbReference type="SAM" id="Phobius"/>
    </source>
</evidence>